<sequence>MDSTLLSSKIIEKLRTWPTTNDIQECTQIAFNEAILLAKYIHIDSHEEEFSIPEFTQHMETIVDNIDSENEEDKLLDTFDNEAGLSRSITVDKNEILDEYEILDNKMLDNELLNDDEEIMQQFQSIKKFSEIQYIVQNPPIRVPFCLF</sequence>
<comment type="caution">
    <text evidence="1">The sequence shown here is derived from an EMBL/GenBank/DDBJ whole genome shotgun (WGS) entry which is preliminary data.</text>
</comment>
<proteinExistence type="predicted"/>
<evidence type="ECO:0000313" key="2">
    <source>
        <dbReference type="Proteomes" id="UP000439903"/>
    </source>
</evidence>
<evidence type="ECO:0000313" key="1">
    <source>
        <dbReference type="EMBL" id="KAF0501633.1"/>
    </source>
</evidence>
<organism evidence="1 2">
    <name type="scientific">Gigaspora margarita</name>
    <dbReference type="NCBI Taxonomy" id="4874"/>
    <lineage>
        <taxon>Eukaryota</taxon>
        <taxon>Fungi</taxon>
        <taxon>Fungi incertae sedis</taxon>
        <taxon>Mucoromycota</taxon>
        <taxon>Glomeromycotina</taxon>
        <taxon>Glomeromycetes</taxon>
        <taxon>Diversisporales</taxon>
        <taxon>Gigasporaceae</taxon>
        <taxon>Gigaspora</taxon>
    </lineage>
</organism>
<dbReference type="Proteomes" id="UP000439903">
    <property type="component" value="Unassembled WGS sequence"/>
</dbReference>
<dbReference type="EMBL" id="WTPW01000533">
    <property type="protein sequence ID" value="KAF0501633.1"/>
    <property type="molecule type" value="Genomic_DNA"/>
</dbReference>
<protein>
    <submittedName>
        <fullName evidence="1">Uncharacterized protein</fullName>
    </submittedName>
</protein>
<name>A0A8H4AJ56_GIGMA</name>
<gene>
    <name evidence="1" type="ORF">F8M41_019957</name>
</gene>
<dbReference type="AlphaFoldDB" id="A0A8H4AJ56"/>
<dbReference type="OrthoDB" id="2393739at2759"/>
<accession>A0A8H4AJ56</accession>
<reference evidence="1 2" key="1">
    <citation type="journal article" date="2019" name="Environ. Microbiol.">
        <title>At the nexus of three kingdoms: the genome of the mycorrhizal fungus Gigaspora margarita provides insights into plant, endobacterial and fungal interactions.</title>
        <authorList>
            <person name="Venice F."/>
            <person name="Ghignone S."/>
            <person name="Salvioli di Fossalunga A."/>
            <person name="Amselem J."/>
            <person name="Novero M."/>
            <person name="Xianan X."/>
            <person name="Sedzielewska Toro K."/>
            <person name="Morin E."/>
            <person name="Lipzen A."/>
            <person name="Grigoriev I.V."/>
            <person name="Henrissat B."/>
            <person name="Martin F.M."/>
            <person name="Bonfante P."/>
        </authorList>
    </citation>
    <scope>NUCLEOTIDE SEQUENCE [LARGE SCALE GENOMIC DNA]</scope>
    <source>
        <strain evidence="1 2">BEG34</strain>
    </source>
</reference>
<keyword evidence="2" id="KW-1185">Reference proteome</keyword>